<proteinExistence type="predicted"/>
<reference evidence="3" key="1">
    <citation type="submission" date="2016-10" db="EMBL/GenBank/DDBJ databases">
        <authorList>
            <person name="Varghese N."/>
            <person name="Submissions S."/>
        </authorList>
    </citation>
    <scope>NUCLEOTIDE SEQUENCE [LARGE SCALE GENOMIC DNA]</scope>
    <source>
        <strain evidence="3">DSM 16477</strain>
    </source>
</reference>
<dbReference type="SUPFAM" id="SSF53474">
    <property type="entry name" value="alpha/beta-Hydrolases"/>
    <property type="match status" value="1"/>
</dbReference>
<name>A0A1G7NT29_9RHOB</name>
<gene>
    <name evidence="2" type="ORF">SAMN04489759_103116</name>
</gene>
<feature type="domain" description="Serine aminopeptidase S33" evidence="1">
    <location>
        <begin position="42"/>
        <end position="293"/>
    </location>
</feature>
<protein>
    <submittedName>
        <fullName evidence="2">Lysophospholipase</fullName>
    </submittedName>
</protein>
<dbReference type="Proteomes" id="UP000199399">
    <property type="component" value="Unassembled WGS sequence"/>
</dbReference>
<keyword evidence="3" id="KW-1185">Reference proteome</keyword>
<evidence type="ECO:0000313" key="2">
    <source>
        <dbReference type="EMBL" id="SDF77182.1"/>
    </source>
</evidence>
<dbReference type="RefSeq" id="WP_093740591.1">
    <property type="nucleotide sequence ID" value="NZ_FNBP01000003.1"/>
</dbReference>
<sequence>MQLDPAPLFTDIAPGPEGGAAYWAEASDGKRIRLGHWPLEGARGTVLLFPGRTEYIEKYGLCAAELARRGLATFAIDWRGQGLSDRMLPDARIGHVDAFGDYQKDVAVMLRAARSLNLPRPYFLLAHSMGGCIGLRAVMEGLPVQAAAFTGPMWGIYVAPQLRAVAWSLAQMMPRVGQGHRLPPGTKIEPYPVIAPFEDNLLTTDQQMYDMMRDQLAAHPELSLGGPSFVWLREALAETKHLASRSAPSMPCVTFLGSNERIVATPRVHQRMADWKGGRLEIVEGGEHEVLLEVPELRGPIFDSLEKLYLGSVTS</sequence>
<dbReference type="Gene3D" id="3.40.50.1820">
    <property type="entry name" value="alpha/beta hydrolase"/>
    <property type="match status" value="1"/>
</dbReference>
<dbReference type="OrthoDB" id="9788260at2"/>
<evidence type="ECO:0000259" key="1">
    <source>
        <dbReference type="Pfam" id="PF12146"/>
    </source>
</evidence>
<dbReference type="InterPro" id="IPR029058">
    <property type="entry name" value="AB_hydrolase_fold"/>
</dbReference>
<dbReference type="AlphaFoldDB" id="A0A1G7NT29"/>
<dbReference type="InterPro" id="IPR051044">
    <property type="entry name" value="MAG_DAG_Lipase"/>
</dbReference>
<dbReference type="EMBL" id="FNBP01000003">
    <property type="protein sequence ID" value="SDF77182.1"/>
    <property type="molecule type" value="Genomic_DNA"/>
</dbReference>
<dbReference type="Pfam" id="PF12146">
    <property type="entry name" value="Hydrolase_4"/>
    <property type="match status" value="1"/>
</dbReference>
<dbReference type="PANTHER" id="PTHR11614">
    <property type="entry name" value="PHOSPHOLIPASE-RELATED"/>
    <property type="match status" value="1"/>
</dbReference>
<dbReference type="InterPro" id="IPR022742">
    <property type="entry name" value="Hydrolase_4"/>
</dbReference>
<organism evidence="2 3">
    <name type="scientific">Sulfitobacter delicatus</name>
    <dbReference type="NCBI Taxonomy" id="218672"/>
    <lineage>
        <taxon>Bacteria</taxon>
        <taxon>Pseudomonadati</taxon>
        <taxon>Pseudomonadota</taxon>
        <taxon>Alphaproteobacteria</taxon>
        <taxon>Rhodobacterales</taxon>
        <taxon>Roseobacteraceae</taxon>
        <taxon>Sulfitobacter</taxon>
    </lineage>
</organism>
<accession>A0A1G7NT29</accession>
<dbReference type="STRING" id="218672.SAMN04489759_103116"/>
<evidence type="ECO:0000313" key="3">
    <source>
        <dbReference type="Proteomes" id="UP000199399"/>
    </source>
</evidence>